<evidence type="ECO:0000259" key="3">
    <source>
        <dbReference type="PROSITE" id="PS01124"/>
    </source>
</evidence>
<dbReference type="PANTHER" id="PTHR43130">
    <property type="entry name" value="ARAC-FAMILY TRANSCRIPTIONAL REGULATOR"/>
    <property type="match status" value="1"/>
</dbReference>
<dbReference type="Gene3D" id="3.40.50.880">
    <property type="match status" value="1"/>
</dbReference>
<dbReference type="InterPro" id="IPR052158">
    <property type="entry name" value="INH-QAR"/>
</dbReference>
<dbReference type="Gene3D" id="1.10.10.60">
    <property type="entry name" value="Homeodomain-like"/>
    <property type="match status" value="2"/>
</dbReference>
<dbReference type="PROSITE" id="PS51257">
    <property type="entry name" value="PROKAR_LIPOPROTEIN"/>
    <property type="match status" value="1"/>
</dbReference>
<dbReference type="SMART" id="SM00342">
    <property type="entry name" value="HTH_ARAC"/>
    <property type="match status" value="1"/>
</dbReference>
<dbReference type="PROSITE" id="PS01124">
    <property type="entry name" value="HTH_ARAC_FAMILY_2"/>
    <property type="match status" value="1"/>
</dbReference>
<feature type="domain" description="HTH araC/xylS-type" evidence="3">
    <location>
        <begin position="221"/>
        <end position="319"/>
    </location>
</feature>
<dbReference type="InterPro" id="IPR029062">
    <property type="entry name" value="Class_I_gatase-like"/>
</dbReference>
<evidence type="ECO:0000313" key="5">
    <source>
        <dbReference type="EMBL" id="SBT20784.1"/>
    </source>
</evidence>
<dbReference type="PANTHER" id="PTHR43130:SF3">
    <property type="entry name" value="HTH-TYPE TRANSCRIPTIONAL REGULATOR RV1931C"/>
    <property type="match status" value="1"/>
</dbReference>
<reference evidence="4 7" key="2">
    <citation type="submission" date="2016-06" db="EMBL/GenBank/DDBJ databases">
        <authorList>
            <person name="Kjaerup R.B."/>
            <person name="Dalgaard T.S."/>
            <person name="Juul-Madsen H.R."/>
        </authorList>
    </citation>
    <scope>NUCLEOTIDE SEQUENCE [LARGE SCALE GENOMIC DNA]</scope>
    <source>
        <strain evidence="4 7">CECT 5115</strain>
    </source>
</reference>
<dbReference type="GO" id="GO:0043565">
    <property type="term" value="F:sequence-specific DNA binding"/>
    <property type="evidence" value="ECO:0007669"/>
    <property type="project" value="InterPro"/>
</dbReference>
<evidence type="ECO:0000313" key="4">
    <source>
        <dbReference type="EMBL" id="SBT17916.1"/>
    </source>
</evidence>
<proteinExistence type="predicted"/>
<dbReference type="CDD" id="cd03137">
    <property type="entry name" value="GATase1_AraC_1"/>
    <property type="match status" value="1"/>
</dbReference>
<dbReference type="EMBL" id="FLRA01000014">
    <property type="protein sequence ID" value="SBT17916.1"/>
    <property type="molecule type" value="Genomic_DNA"/>
</dbReference>
<gene>
    <name evidence="4" type="primary">cdhR_5</name>
    <name evidence="4" type="ORF">MGA5115_02033</name>
    <name evidence="5" type="ORF">MGA5116_01371</name>
</gene>
<evidence type="ECO:0000256" key="2">
    <source>
        <dbReference type="ARBA" id="ARBA00023163"/>
    </source>
</evidence>
<keyword evidence="6" id="KW-1185">Reference proteome</keyword>
<organism evidence="4 7">
    <name type="scientific">Marinomonas gallaica</name>
    <dbReference type="NCBI Taxonomy" id="1806667"/>
    <lineage>
        <taxon>Bacteria</taxon>
        <taxon>Pseudomonadati</taxon>
        <taxon>Pseudomonadota</taxon>
        <taxon>Gammaproteobacteria</taxon>
        <taxon>Oceanospirillales</taxon>
        <taxon>Oceanospirillaceae</taxon>
        <taxon>Marinomonas</taxon>
    </lineage>
</organism>
<keyword evidence="2" id="KW-0804">Transcription</keyword>
<dbReference type="InterPro" id="IPR018060">
    <property type="entry name" value="HTH_AraC"/>
</dbReference>
<dbReference type="Proteomes" id="UP000092871">
    <property type="component" value="Unassembled WGS sequence"/>
</dbReference>
<reference evidence="5 6" key="1">
    <citation type="submission" date="2016-06" db="EMBL/GenBank/DDBJ databases">
        <authorList>
            <person name="Rodrigo-Torres L."/>
            <person name="Arahal D.R."/>
        </authorList>
    </citation>
    <scope>NUCLEOTIDE SEQUENCE [LARGE SCALE GENOMIC DNA]</scope>
    <source>
        <strain evidence="5 6">CECT 5116</strain>
    </source>
</reference>
<dbReference type="OrthoDB" id="9803764at2"/>
<evidence type="ECO:0000256" key="1">
    <source>
        <dbReference type="ARBA" id="ARBA00023015"/>
    </source>
</evidence>
<dbReference type="AlphaFoldDB" id="A0A1C3JS27"/>
<evidence type="ECO:0000313" key="7">
    <source>
        <dbReference type="Proteomes" id="UP000092871"/>
    </source>
</evidence>
<protein>
    <submittedName>
        <fullName evidence="4">HTH-type transcriptional regulator CdhR</fullName>
    </submittedName>
</protein>
<keyword evidence="1" id="KW-0805">Transcription regulation</keyword>
<dbReference type="GO" id="GO:0003700">
    <property type="term" value="F:DNA-binding transcription factor activity"/>
    <property type="evidence" value="ECO:0007669"/>
    <property type="project" value="InterPro"/>
</dbReference>
<dbReference type="SUPFAM" id="SSF52317">
    <property type="entry name" value="Class I glutamine amidotransferase-like"/>
    <property type="match status" value="1"/>
</dbReference>
<dbReference type="Pfam" id="PF01965">
    <property type="entry name" value="DJ-1_PfpI"/>
    <property type="match status" value="1"/>
</dbReference>
<dbReference type="InterPro" id="IPR002818">
    <property type="entry name" value="DJ-1/PfpI"/>
</dbReference>
<dbReference type="EMBL" id="FLRB01000008">
    <property type="protein sequence ID" value="SBT20784.1"/>
    <property type="molecule type" value="Genomic_DNA"/>
</dbReference>
<dbReference type="RefSeq" id="WP_067035830.1">
    <property type="nucleotide sequence ID" value="NZ_FLRA01000014.1"/>
</dbReference>
<dbReference type="InterPro" id="IPR009057">
    <property type="entry name" value="Homeodomain-like_sf"/>
</dbReference>
<sequence>MTNRIDTSNHLPNVVVMACNQFSPFHISVPCLVFGSEMLKETLFNVTIVAAESGPIVSKEGLQIHAPGTLTQLVSADIVIVPYWRSPDERPNQPLLDALKQAYQNGSTIVGLCLGAYVLGYAGLLDGKRASTHWGLEQDFMQRFPNVTMDTNAMYVDDERLITSAGVAAGMDCCLHIFRNVYGAERANTVARRMVMQPHREGGQAQFIERPIATSNDHRINQLLDFLRQDLRQHHSLDELADQVAMTRRTFTRKFHQATGQSLGQWLLAEKLHHAQTLLEGSNLSIERIAADVGFQSPSSFREKFKQQFHVSPSAWRKTFKL</sequence>
<evidence type="ECO:0000313" key="6">
    <source>
        <dbReference type="Proteomes" id="UP000092840"/>
    </source>
</evidence>
<dbReference type="Proteomes" id="UP000092840">
    <property type="component" value="Unassembled WGS sequence"/>
</dbReference>
<dbReference type="Pfam" id="PF12833">
    <property type="entry name" value="HTH_18"/>
    <property type="match status" value="1"/>
</dbReference>
<dbReference type="SUPFAM" id="SSF46689">
    <property type="entry name" value="Homeodomain-like"/>
    <property type="match status" value="2"/>
</dbReference>
<accession>A0A1C3JS27</accession>
<name>A0A1C3JS27_9GAMM</name>